<reference evidence="2" key="1">
    <citation type="submission" date="2016-09" db="EMBL/GenBank/DDBJ databases">
        <authorList>
            <person name="Koehorst J."/>
        </authorList>
    </citation>
    <scope>NUCLEOTIDE SEQUENCE [LARGE SCALE GENOMIC DNA]</scope>
</reference>
<name>A0A1H6M2F7_9BACT</name>
<evidence type="ECO:0000313" key="2">
    <source>
        <dbReference type="Proteomes" id="UP000176204"/>
    </source>
</evidence>
<sequence length="679" mass="72106">MSPITHHIPVTTGQAHHMTLRLVQSYGAPAALSDYTVYGSILQDGETVPVSATGADASGILLTIPPLYPGSHPYNLHLKHNTSGTDYLFLQGNCDVSELIGPDTLDNTAVEQITVALKDDLSGVTVTVQIDSETTAAAWEEIEAVARKTEGLQETISNLIPEARIEIAQATGIAKNDIATATATSLESITQGATSAAETAVTTVTVESANIVQASKQDLDNYTLVEKQVLVAAANKGTQDIATAVTTGTGTINNAVATGKTSIDNYVAVTQADFVRKSQANIWSGVQTFNNNVVLNGTTTLTSTNIAAQSAIPAQYGGISPYLRTIDGSWVPMLLTYQSCANRAYRPVRPGDDAGTDLLIYRWAEREAYNGFASWGLMLGGYQYVGGPNTSSWYIHITERGDTASVLASRPEVGLEVICGLHVAAHWQFHSAAGGAARSSYYTRIHLPINVLNVRGIACINYHKSLDWWAGFHGYLMVLAKSGEWYRIGHYCACYENTKFVNKSRRSYVSLGTLALYPAMKFNGGIVTSSITEYYQSPPLPNQVQGYNGLMGGTLRISRPSIRCTSIDAPGDVIDEGLLYGCTISLPAAGGSITAVMACSTSSISTSTLWTDAAINWQTAISSAAATINLSALTGSATTATIVVQPNATGAALTIQVAFYSSDKTSTIYIITINQPAQS</sequence>
<protein>
    <submittedName>
        <fullName evidence="1">Probable secreted beta-glucosidase sim1</fullName>
    </submittedName>
</protein>
<accession>A0A1H6M2F7</accession>
<dbReference type="STRING" id="1679444.PYTT_1685"/>
<keyword evidence="2" id="KW-1185">Reference proteome</keyword>
<organism evidence="1 2">
    <name type="scientific">Akkermansia glycaniphila</name>
    <dbReference type="NCBI Taxonomy" id="1679444"/>
    <lineage>
        <taxon>Bacteria</taxon>
        <taxon>Pseudomonadati</taxon>
        <taxon>Verrucomicrobiota</taxon>
        <taxon>Verrucomicrobiia</taxon>
        <taxon>Verrucomicrobiales</taxon>
        <taxon>Akkermansiaceae</taxon>
        <taxon>Akkermansia</taxon>
    </lineage>
</organism>
<gene>
    <name evidence="1" type="ORF">PYTT_1685</name>
</gene>
<dbReference type="RefSeq" id="WP_141675752.1">
    <property type="nucleotide sequence ID" value="NZ_LIGX01000018.1"/>
</dbReference>
<proteinExistence type="predicted"/>
<dbReference type="AlphaFoldDB" id="A0A1H6M2F7"/>
<dbReference type="KEGG" id="agl:PYTT_1685"/>
<evidence type="ECO:0000313" key="1">
    <source>
        <dbReference type="EMBL" id="SEH91540.1"/>
    </source>
</evidence>
<dbReference type="EMBL" id="LT629973">
    <property type="protein sequence ID" value="SEH91540.1"/>
    <property type="molecule type" value="Genomic_DNA"/>
</dbReference>
<dbReference type="Proteomes" id="UP000176204">
    <property type="component" value="Chromosome I"/>
</dbReference>